<dbReference type="InterPro" id="IPR011989">
    <property type="entry name" value="ARM-like"/>
</dbReference>
<reference evidence="2 3" key="1">
    <citation type="submission" date="2019-04" db="EMBL/GenBank/DDBJ databases">
        <title>Comparative genomics of Aeromonas veronii strains pathogenic to fish.</title>
        <authorList>
            <person name="Cascarano M.C."/>
            <person name="Smyrli M."/>
            <person name="Katharios P."/>
        </authorList>
    </citation>
    <scope>NUCLEOTIDE SEQUENCE [LARGE SCALE GENOMIC DNA]</scope>
    <source>
        <strain evidence="2 3">XU1</strain>
    </source>
</reference>
<sequence>MSSCTLTVQQKVDLASAPSTAPITLARLSSDDAADVRRAVAINKTTTVDTLKQLAVDESNIVRAGVTSNPNAPEQLLTQLAKDPDWLVRTSLARNLPRESDLQNVAASDQTHEVQMALARNPNCRADILTAFARGNNLYVQRAASNNPSLPIKELQLMHARCHDTIISLALACHPACPKELLVELSSHSEKSIRLAVAKHPQTPCYTLTVMAFSDDLSHIREEALWRISEFQSNDWISGVKDGLSLSMQFQSEDAHVVLGEALLANGLSNSYQLIQSAELQLQIERAISQPHTSKNLLNKLSASATENSSKSNRAPHAGTTSLNSNALRL</sequence>
<dbReference type="Gene3D" id="1.25.10.10">
    <property type="entry name" value="Leucine-rich Repeat Variant"/>
    <property type="match status" value="1"/>
</dbReference>
<dbReference type="RefSeq" id="WP_136502044.1">
    <property type="nucleotide sequence ID" value="NZ_SSUX01000011.1"/>
</dbReference>
<dbReference type="Proteomes" id="UP000309618">
    <property type="component" value="Unassembled WGS sequence"/>
</dbReference>
<evidence type="ECO:0000313" key="3">
    <source>
        <dbReference type="Proteomes" id="UP000309618"/>
    </source>
</evidence>
<dbReference type="AlphaFoldDB" id="A0A4S5CHB3"/>
<comment type="caution">
    <text evidence="2">The sequence shown here is derived from an EMBL/GenBank/DDBJ whole genome shotgun (WGS) entry which is preliminary data.</text>
</comment>
<feature type="region of interest" description="Disordered" evidence="1">
    <location>
        <begin position="303"/>
        <end position="330"/>
    </location>
</feature>
<name>A0A4S5CHB3_AERVE</name>
<protein>
    <submittedName>
        <fullName evidence="2">HEAT repeat domain-containing protein</fullName>
    </submittedName>
</protein>
<dbReference type="SUPFAM" id="SSF48371">
    <property type="entry name" value="ARM repeat"/>
    <property type="match status" value="1"/>
</dbReference>
<evidence type="ECO:0000313" key="2">
    <source>
        <dbReference type="EMBL" id="THJ43605.1"/>
    </source>
</evidence>
<dbReference type="EMBL" id="SSUX01000011">
    <property type="protein sequence ID" value="THJ43605.1"/>
    <property type="molecule type" value="Genomic_DNA"/>
</dbReference>
<proteinExistence type="predicted"/>
<evidence type="ECO:0000256" key="1">
    <source>
        <dbReference type="SAM" id="MobiDB-lite"/>
    </source>
</evidence>
<organism evidence="2 3">
    <name type="scientific">Aeromonas veronii</name>
    <dbReference type="NCBI Taxonomy" id="654"/>
    <lineage>
        <taxon>Bacteria</taxon>
        <taxon>Pseudomonadati</taxon>
        <taxon>Pseudomonadota</taxon>
        <taxon>Gammaproteobacteria</taxon>
        <taxon>Aeromonadales</taxon>
        <taxon>Aeromonadaceae</taxon>
        <taxon>Aeromonas</taxon>
    </lineage>
</organism>
<gene>
    <name evidence="2" type="ORF">E8Q35_14965</name>
</gene>
<accession>A0A4S5CHB3</accession>
<dbReference type="InterPro" id="IPR016024">
    <property type="entry name" value="ARM-type_fold"/>
</dbReference>